<accession>A0AAV0WQG7</accession>
<comment type="caution">
    <text evidence="2">The sequence shown here is derived from an EMBL/GenBank/DDBJ whole genome shotgun (WGS) entry which is preliminary data.</text>
</comment>
<evidence type="ECO:0000256" key="1">
    <source>
        <dbReference type="SAM" id="MobiDB-lite"/>
    </source>
</evidence>
<protein>
    <recommendedName>
        <fullName evidence="4">BESS domain-containing protein</fullName>
    </recommendedName>
</protein>
<dbReference type="Proteomes" id="UP001160148">
    <property type="component" value="Unassembled WGS sequence"/>
</dbReference>
<evidence type="ECO:0008006" key="4">
    <source>
        <dbReference type="Google" id="ProtNLM"/>
    </source>
</evidence>
<feature type="region of interest" description="Disordered" evidence="1">
    <location>
        <begin position="218"/>
        <end position="255"/>
    </location>
</feature>
<dbReference type="AlphaFoldDB" id="A0AAV0WQG7"/>
<feature type="region of interest" description="Disordered" evidence="1">
    <location>
        <begin position="36"/>
        <end position="90"/>
    </location>
</feature>
<sequence>MRKNITKSGQAAEIKKKWKYEDSMSFVIPFFKERETQTNIAEPDSLSDGSNDEHEGMESVVITGDTSEQNSNNNINQKSTASPKKSSSRYLLNKRKFEKTETASSVLMKYLVESYKQETKATANDHPIDIFFNSLAATVKTFSPEYQHMAKSKLFNVVSELEWAHLQSKNTNYQVPTSMNFPAPDNRSNIHPIPFIQTQNIQKAVHPQQQIYEISRASNSSTPNDSFMFSHTQTPSPVSSGRSSAQSYFENFQPN</sequence>
<organism evidence="2 3">
    <name type="scientific">Macrosiphum euphorbiae</name>
    <name type="common">potato aphid</name>
    <dbReference type="NCBI Taxonomy" id="13131"/>
    <lineage>
        <taxon>Eukaryota</taxon>
        <taxon>Metazoa</taxon>
        <taxon>Ecdysozoa</taxon>
        <taxon>Arthropoda</taxon>
        <taxon>Hexapoda</taxon>
        <taxon>Insecta</taxon>
        <taxon>Pterygota</taxon>
        <taxon>Neoptera</taxon>
        <taxon>Paraneoptera</taxon>
        <taxon>Hemiptera</taxon>
        <taxon>Sternorrhyncha</taxon>
        <taxon>Aphidomorpha</taxon>
        <taxon>Aphidoidea</taxon>
        <taxon>Aphididae</taxon>
        <taxon>Macrosiphini</taxon>
        <taxon>Macrosiphum</taxon>
    </lineage>
</organism>
<keyword evidence="3" id="KW-1185">Reference proteome</keyword>
<name>A0AAV0WQG7_9HEMI</name>
<feature type="compositionally biased region" description="Polar residues" evidence="1">
    <location>
        <begin position="64"/>
        <end position="90"/>
    </location>
</feature>
<dbReference type="EMBL" id="CARXXK010000002">
    <property type="protein sequence ID" value="CAI6358058.1"/>
    <property type="molecule type" value="Genomic_DNA"/>
</dbReference>
<evidence type="ECO:0000313" key="3">
    <source>
        <dbReference type="Proteomes" id="UP001160148"/>
    </source>
</evidence>
<gene>
    <name evidence="2" type="ORF">MEUPH1_LOCUS13618</name>
</gene>
<reference evidence="2 3" key="1">
    <citation type="submission" date="2023-01" db="EMBL/GenBank/DDBJ databases">
        <authorList>
            <person name="Whitehead M."/>
        </authorList>
    </citation>
    <scope>NUCLEOTIDE SEQUENCE [LARGE SCALE GENOMIC DNA]</scope>
</reference>
<proteinExistence type="predicted"/>
<evidence type="ECO:0000313" key="2">
    <source>
        <dbReference type="EMBL" id="CAI6358058.1"/>
    </source>
</evidence>